<dbReference type="AlphaFoldDB" id="Q24WC8"/>
<evidence type="ECO:0000313" key="1">
    <source>
        <dbReference type="EMBL" id="BAE83664.1"/>
    </source>
</evidence>
<evidence type="ECO:0000313" key="2">
    <source>
        <dbReference type="Proteomes" id="UP000001946"/>
    </source>
</evidence>
<dbReference type="EMBL" id="AP008230">
    <property type="protein sequence ID" value="BAE83664.1"/>
    <property type="molecule type" value="Genomic_DNA"/>
</dbReference>
<dbReference type="HOGENOM" id="CLU_147250_0_0_9"/>
<proteinExistence type="predicted"/>
<organism evidence="1 2">
    <name type="scientific">Desulfitobacterium hafniense (strain Y51)</name>
    <dbReference type="NCBI Taxonomy" id="138119"/>
    <lineage>
        <taxon>Bacteria</taxon>
        <taxon>Bacillati</taxon>
        <taxon>Bacillota</taxon>
        <taxon>Clostridia</taxon>
        <taxon>Eubacteriales</taxon>
        <taxon>Desulfitobacteriaceae</taxon>
        <taxon>Desulfitobacterium</taxon>
    </lineage>
</organism>
<name>Q24WC8_DESHY</name>
<dbReference type="eggNOG" id="ENOG5032V08">
    <property type="taxonomic scope" value="Bacteria"/>
</dbReference>
<gene>
    <name evidence="1" type="ordered locus">DSY1875</name>
</gene>
<reference evidence="1 2" key="1">
    <citation type="journal article" date="2006" name="J. Bacteriol.">
        <title>Complete genome sequence of the dehalorespiring bacterium Desulfitobacterium hafniense Y51 and comparison with Dehalococcoides ethenogenes 195.</title>
        <authorList>
            <person name="Nonaka H."/>
            <person name="Keresztes G."/>
            <person name="Shinoda Y."/>
            <person name="Ikenaga Y."/>
            <person name="Abe M."/>
            <person name="Naito K."/>
            <person name="Inatomi K."/>
            <person name="Furukawa K."/>
            <person name="Inui M."/>
            <person name="Yukawa H."/>
        </authorList>
    </citation>
    <scope>NUCLEOTIDE SEQUENCE [LARGE SCALE GENOMIC DNA]</scope>
    <source>
        <strain evidence="1 2">Y51</strain>
    </source>
</reference>
<dbReference type="Proteomes" id="UP000001946">
    <property type="component" value="Chromosome"/>
</dbReference>
<dbReference type="KEGG" id="dsy:DSY1875"/>
<sequence>MSYIDYTARLFDHDEENSYSHRFLLLKVLYLNCESHQCVTRRILMKLVYLKTDFPNGRSHILMRNTESPIPELNHFVLVLTNRGTLWVDVFWPYDDESERYTRRISEQQFWQIFREWRLNGVQLGDTEQVAAVLAKRQLNLKKQQVDA</sequence>
<keyword evidence="2" id="KW-1185">Reference proteome</keyword>
<accession>Q24WC8</accession>
<protein>
    <submittedName>
        <fullName evidence="1">Uncharacterized protein</fullName>
    </submittedName>
</protein>